<feature type="transmembrane region" description="Helical" evidence="1">
    <location>
        <begin position="268"/>
        <end position="289"/>
    </location>
</feature>
<feature type="transmembrane region" description="Helical" evidence="1">
    <location>
        <begin position="153"/>
        <end position="171"/>
    </location>
</feature>
<evidence type="ECO:0000313" key="2">
    <source>
        <dbReference type="EMBL" id="CAK9159382.1"/>
    </source>
</evidence>
<feature type="transmembrane region" description="Helical" evidence="1">
    <location>
        <begin position="183"/>
        <end position="201"/>
    </location>
</feature>
<proteinExistence type="predicted"/>
<keyword evidence="1" id="KW-1133">Transmembrane helix</keyword>
<protein>
    <submittedName>
        <fullName evidence="2">Uncharacterized protein</fullName>
    </submittedName>
</protein>
<dbReference type="EMBL" id="CAUOFW020003347">
    <property type="protein sequence ID" value="CAK9159382.1"/>
    <property type="molecule type" value="Genomic_DNA"/>
</dbReference>
<keyword evidence="1" id="KW-0812">Transmembrane</keyword>
<dbReference type="PANTHER" id="PTHR34115">
    <property type="entry name" value="PROTEIN, PUTATIVE-RELATED"/>
    <property type="match status" value="1"/>
</dbReference>
<reference evidence="2 3" key="1">
    <citation type="submission" date="2024-02" db="EMBL/GenBank/DDBJ databases">
        <authorList>
            <person name="Vignale AGUSTIN F."/>
            <person name="Sosa J E."/>
            <person name="Modenutti C."/>
        </authorList>
    </citation>
    <scope>NUCLEOTIDE SEQUENCE [LARGE SCALE GENOMIC DNA]</scope>
</reference>
<name>A0ABC8SQA9_9AQUA</name>
<dbReference type="PANTHER" id="PTHR34115:SF6">
    <property type="entry name" value="PROTEIN, PUTATIVE-RELATED"/>
    <property type="match status" value="1"/>
</dbReference>
<evidence type="ECO:0000313" key="3">
    <source>
        <dbReference type="Proteomes" id="UP001642360"/>
    </source>
</evidence>
<organism evidence="2 3">
    <name type="scientific">Ilex paraguariensis</name>
    <name type="common">yerba mate</name>
    <dbReference type="NCBI Taxonomy" id="185542"/>
    <lineage>
        <taxon>Eukaryota</taxon>
        <taxon>Viridiplantae</taxon>
        <taxon>Streptophyta</taxon>
        <taxon>Embryophyta</taxon>
        <taxon>Tracheophyta</taxon>
        <taxon>Spermatophyta</taxon>
        <taxon>Magnoliopsida</taxon>
        <taxon>eudicotyledons</taxon>
        <taxon>Gunneridae</taxon>
        <taxon>Pentapetalae</taxon>
        <taxon>asterids</taxon>
        <taxon>campanulids</taxon>
        <taxon>Aquifoliales</taxon>
        <taxon>Aquifoliaceae</taxon>
        <taxon>Ilex</taxon>
    </lineage>
</organism>
<dbReference type="InterPro" id="IPR053258">
    <property type="entry name" value="Ca-permeable_cation_channel"/>
</dbReference>
<gene>
    <name evidence="2" type="ORF">ILEXP_LOCUS28080</name>
</gene>
<keyword evidence="3" id="KW-1185">Reference proteome</keyword>
<feature type="transmembrane region" description="Helical" evidence="1">
    <location>
        <begin position="213"/>
        <end position="235"/>
    </location>
</feature>
<feature type="transmembrane region" description="Helical" evidence="1">
    <location>
        <begin position="241"/>
        <end position="261"/>
    </location>
</feature>
<evidence type="ECO:0000256" key="1">
    <source>
        <dbReference type="SAM" id="Phobius"/>
    </source>
</evidence>
<dbReference type="AlphaFoldDB" id="A0ABC8SQA9"/>
<comment type="caution">
    <text evidence="2">The sequence shown here is derived from an EMBL/GenBank/DDBJ whole genome shotgun (WGS) entry which is preliminary data.</text>
</comment>
<accession>A0ABC8SQA9</accession>
<dbReference type="Proteomes" id="UP001642360">
    <property type="component" value="Unassembled WGS sequence"/>
</dbReference>
<sequence>MEYDHEITSHDNGREKKRFMIVRRRMNKRRMIMCISKNDLLPRYASRDCNRDLQVEFSKSRLEDRLHKTTLHILCFRGDLQEPETGRVQFKMEYDHEITSHDNGREKKRFMIVRRRMNKRRMIMCISKNDLLPRYASSGSKQKFTSSSPPCHVVFKYLVPLLAALVTMQYQSKGKDPFEARPINMWCFCIATSIYCLAMGIRNQIQTPKYLQILLSHVILVAGVLSSVSLGSVILPPRFRGQLIIFAVLVFLPIILARNILKRGYVWIYNGVTNVAALIIPNVVIGWNVTAEPNPSQPA</sequence>
<keyword evidence="1" id="KW-0472">Membrane</keyword>